<keyword evidence="1" id="KW-0732">Signal</keyword>
<dbReference type="Proteomes" id="UP000320390">
    <property type="component" value="Chromosome"/>
</dbReference>
<name>A0A518EXQ5_9BACT</name>
<dbReference type="EMBL" id="CP036434">
    <property type="protein sequence ID" value="QDV08869.1"/>
    <property type="molecule type" value="Genomic_DNA"/>
</dbReference>
<dbReference type="Gene3D" id="2.130.10.130">
    <property type="entry name" value="Integrin alpha, N-terminal"/>
    <property type="match status" value="1"/>
</dbReference>
<evidence type="ECO:0000313" key="2">
    <source>
        <dbReference type="EMBL" id="QDV08869.1"/>
    </source>
</evidence>
<dbReference type="OrthoDB" id="1488578at2"/>
<evidence type="ECO:0000313" key="3">
    <source>
        <dbReference type="Proteomes" id="UP000320390"/>
    </source>
</evidence>
<dbReference type="PANTHER" id="PTHR44103">
    <property type="entry name" value="PROPROTEIN CONVERTASE P"/>
    <property type="match status" value="1"/>
</dbReference>
<dbReference type="Pfam" id="PF13517">
    <property type="entry name" value="FG-GAP_3"/>
    <property type="match status" value="1"/>
</dbReference>
<sequence>MDLNGDGILDLLSGSYSKNDGDMAGVLYWLAGKEESFEPAEPLRTEDGDLLLIHTERKGVDRFADRICTKPWAADLDGDGHLDLVVGNMVGHFALFRGREEGGFERESSFLKLESGERMSVGRHSDPLLVDWDSDGDLDLLSGSDAGGVCLFVNSGSVDRPRFRGKQMLLPEFSGDGDFDGANMLLIPAGATLDRPGRNTRIAVADVDGDGQRDILLMDRTEALVPAQGISFEDCQADLLRWAEEMSQLEANAPEFDIDGEITAEVIEHAAKEEAHRAKRNEFAREHVLTGAWLLRGKTVGRGAEGPPVR</sequence>
<organism evidence="2 3">
    <name type="scientific">Saltatorellus ferox</name>
    <dbReference type="NCBI Taxonomy" id="2528018"/>
    <lineage>
        <taxon>Bacteria</taxon>
        <taxon>Pseudomonadati</taxon>
        <taxon>Planctomycetota</taxon>
        <taxon>Planctomycetia</taxon>
        <taxon>Planctomycetia incertae sedis</taxon>
        <taxon>Saltatorellus</taxon>
    </lineage>
</organism>
<dbReference type="InterPro" id="IPR013517">
    <property type="entry name" value="FG-GAP"/>
</dbReference>
<accession>A0A518EXQ5</accession>
<dbReference type="RefSeq" id="WP_145202263.1">
    <property type="nucleotide sequence ID" value="NZ_CP036434.1"/>
</dbReference>
<protein>
    <submittedName>
        <fullName evidence="2">FG-GAP repeat protein</fullName>
    </submittedName>
</protein>
<dbReference type="SUPFAM" id="SSF69318">
    <property type="entry name" value="Integrin alpha N-terminal domain"/>
    <property type="match status" value="1"/>
</dbReference>
<keyword evidence="3" id="KW-1185">Reference proteome</keyword>
<dbReference type="PANTHER" id="PTHR44103:SF1">
    <property type="entry name" value="PROPROTEIN CONVERTASE P"/>
    <property type="match status" value="1"/>
</dbReference>
<proteinExistence type="predicted"/>
<dbReference type="AlphaFoldDB" id="A0A518EXQ5"/>
<evidence type="ECO:0000256" key="1">
    <source>
        <dbReference type="ARBA" id="ARBA00022729"/>
    </source>
</evidence>
<reference evidence="2 3" key="1">
    <citation type="submission" date="2019-02" db="EMBL/GenBank/DDBJ databases">
        <title>Deep-cultivation of Planctomycetes and their phenomic and genomic characterization uncovers novel biology.</title>
        <authorList>
            <person name="Wiegand S."/>
            <person name="Jogler M."/>
            <person name="Boedeker C."/>
            <person name="Pinto D."/>
            <person name="Vollmers J."/>
            <person name="Rivas-Marin E."/>
            <person name="Kohn T."/>
            <person name="Peeters S.H."/>
            <person name="Heuer A."/>
            <person name="Rast P."/>
            <person name="Oberbeckmann S."/>
            <person name="Bunk B."/>
            <person name="Jeske O."/>
            <person name="Meyerdierks A."/>
            <person name="Storesund J.E."/>
            <person name="Kallscheuer N."/>
            <person name="Luecker S."/>
            <person name="Lage O.M."/>
            <person name="Pohl T."/>
            <person name="Merkel B.J."/>
            <person name="Hornburger P."/>
            <person name="Mueller R.-W."/>
            <person name="Bruemmer F."/>
            <person name="Labrenz M."/>
            <person name="Spormann A.M."/>
            <person name="Op den Camp H."/>
            <person name="Overmann J."/>
            <person name="Amann R."/>
            <person name="Jetten M.S.M."/>
            <person name="Mascher T."/>
            <person name="Medema M.H."/>
            <person name="Devos D.P."/>
            <person name="Kaster A.-K."/>
            <person name="Ovreas L."/>
            <person name="Rohde M."/>
            <person name="Galperin M.Y."/>
            <person name="Jogler C."/>
        </authorList>
    </citation>
    <scope>NUCLEOTIDE SEQUENCE [LARGE SCALE GENOMIC DNA]</scope>
    <source>
        <strain evidence="2 3">Poly30</strain>
    </source>
</reference>
<dbReference type="InterPro" id="IPR028994">
    <property type="entry name" value="Integrin_alpha_N"/>
</dbReference>
<gene>
    <name evidence="2" type="ORF">Poly30_44240</name>
</gene>